<dbReference type="EMBL" id="WAAU01000008">
    <property type="protein sequence ID" value="KAB1159262.1"/>
    <property type="molecule type" value="Genomic_DNA"/>
</dbReference>
<comment type="caution">
    <text evidence="2">The sequence shown here is derived from an EMBL/GenBank/DDBJ whole genome shotgun (WGS) entry which is preliminary data.</text>
</comment>
<protein>
    <submittedName>
        <fullName evidence="2">Gliding motility-associated C-terminal domain-containing protein</fullName>
    </submittedName>
</protein>
<keyword evidence="3" id="KW-1185">Reference proteome</keyword>
<dbReference type="InterPro" id="IPR026341">
    <property type="entry name" value="T9SS_type_B"/>
</dbReference>
<dbReference type="InterPro" id="IPR057078">
    <property type="entry name" value="HYR-4C"/>
</dbReference>
<name>A0A7J5AP23_9FLAO</name>
<evidence type="ECO:0000313" key="3">
    <source>
        <dbReference type="Proteomes" id="UP000467305"/>
    </source>
</evidence>
<evidence type="ECO:0000259" key="1">
    <source>
        <dbReference type="Pfam" id="PF23237"/>
    </source>
</evidence>
<dbReference type="NCBIfam" id="TIGR04131">
    <property type="entry name" value="Bac_Flav_CTERM"/>
    <property type="match status" value="1"/>
</dbReference>
<reference evidence="2 3" key="1">
    <citation type="submission" date="2019-09" db="EMBL/GenBank/DDBJ databases">
        <authorList>
            <person name="Cao W.R."/>
        </authorList>
    </citation>
    <scope>NUCLEOTIDE SEQUENCE [LARGE SCALE GENOMIC DNA]</scope>
    <source>
        <strain evidence="3">a4</strain>
    </source>
</reference>
<organism evidence="2 3">
    <name type="scientific">Tenacibaculum aiptasiae</name>
    <dbReference type="NCBI Taxonomy" id="426481"/>
    <lineage>
        <taxon>Bacteria</taxon>
        <taxon>Pseudomonadati</taxon>
        <taxon>Bacteroidota</taxon>
        <taxon>Flavobacteriia</taxon>
        <taxon>Flavobacteriales</taxon>
        <taxon>Flavobacteriaceae</taxon>
        <taxon>Tenacibaculum</taxon>
    </lineage>
</organism>
<dbReference type="OrthoDB" id="599464at2"/>
<feature type="domain" description="HYR-like" evidence="1">
    <location>
        <begin position="49"/>
        <end position="116"/>
    </location>
</feature>
<sequence length="387" mass="42288">MTGQDDECTSIYTITRTWTVSECANNTTTHTQTIEVEDTKAPEFVESLPADTTVSCDAIPEAVILTATDNCDSEVTVNYSETTTGQGEGCPSEYTIIRVWESEDCAGNKVSHTQEIKVEDNEAPELVTNLTDINVSCDEIPEVPTLEFVDNCSSNVIQTNFEEENTFDGTNNDYQIIRTWTVADDCGNTAEFVQNINVTIETVTTTIADSKCIDDGIVDLNDYLSNISTDGEWEVTSGNVTLTTDNTFDPSNIALGDYVFTYTVANEGCLSSISLTININDDCIVLPCGEEDVKISKAVTPNGDTWNEFFTVTGVEACGFITNVKIFNRWGAKVYESNNYANDWNGVSDGTTFGSAERLPAGTYYYIVVLENSGLKPFTGAIYLGTK</sequence>
<accession>A0A7J5AP23</accession>
<dbReference type="AlphaFoldDB" id="A0A7J5AP23"/>
<dbReference type="Proteomes" id="UP000467305">
    <property type="component" value="Unassembled WGS sequence"/>
</dbReference>
<gene>
    <name evidence="2" type="ORF">F7018_02830</name>
</gene>
<dbReference type="Pfam" id="PF23237">
    <property type="entry name" value="HYR_4C"/>
    <property type="match status" value="1"/>
</dbReference>
<dbReference type="Pfam" id="PF13585">
    <property type="entry name" value="CHU_C"/>
    <property type="match status" value="1"/>
</dbReference>
<evidence type="ECO:0000313" key="2">
    <source>
        <dbReference type="EMBL" id="KAB1159262.1"/>
    </source>
</evidence>
<proteinExistence type="predicted"/>